<name>A0A317XL87_9BASI</name>
<dbReference type="InParanoid" id="A0A317XL87"/>
<protein>
    <submittedName>
        <fullName evidence="2">Uncharacterized protein</fullName>
    </submittedName>
</protein>
<proteinExistence type="predicted"/>
<gene>
    <name evidence="2" type="ORF">BCV70DRAFT_28595</name>
</gene>
<feature type="region of interest" description="Disordered" evidence="1">
    <location>
        <begin position="14"/>
        <end position="35"/>
    </location>
</feature>
<keyword evidence="3" id="KW-1185">Reference proteome</keyword>
<dbReference type="EMBL" id="KZ819197">
    <property type="protein sequence ID" value="PWY98821.1"/>
    <property type="molecule type" value="Genomic_DNA"/>
</dbReference>
<sequence>MLKTTEQAIWSAKLSKFSRGRPAPPGLSTDHSPSSQASLLPVSWQHFSGPDLLCTVTFSTHKSSCEPSHIPAGASQPYDGLQSASISDRQFRIAVGWASNVAHSVSASLNALEDIDLVAVQRAAQQAGYNEFAVNAIHRNNLVGLRYRSVADPHQRHRCQLVFAQESDKRFFLTLIKVRSQCQCRYV</sequence>
<dbReference type="Proteomes" id="UP000246740">
    <property type="component" value="Unassembled WGS sequence"/>
</dbReference>
<accession>A0A317XL87</accession>
<evidence type="ECO:0000313" key="3">
    <source>
        <dbReference type="Proteomes" id="UP000246740"/>
    </source>
</evidence>
<reference evidence="2 3" key="1">
    <citation type="journal article" date="2018" name="Mol. Biol. Evol.">
        <title>Broad Genomic Sampling Reveals a Smut Pathogenic Ancestry of the Fungal Clade Ustilaginomycotina.</title>
        <authorList>
            <person name="Kijpornyongpan T."/>
            <person name="Mondo S.J."/>
            <person name="Barry K."/>
            <person name="Sandor L."/>
            <person name="Lee J."/>
            <person name="Lipzen A."/>
            <person name="Pangilinan J."/>
            <person name="LaButti K."/>
            <person name="Hainaut M."/>
            <person name="Henrissat B."/>
            <person name="Grigoriev I.V."/>
            <person name="Spatafora J.W."/>
            <person name="Aime M.C."/>
        </authorList>
    </citation>
    <scope>NUCLEOTIDE SEQUENCE [LARGE SCALE GENOMIC DNA]</scope>
    <source>
        <strain evidence="2 3">MCA 3645</strain>
    </source>
</reference>
<dbReference type="AlphaFoldDB" id="A0A317XL87"/>
<evidence type="ECO:0000256" key="1">
    <source>
        <dbReference type="SAM" id="MobiDB-lite"/>
    </source>
</evidence>
<evidence type="ECO:0000313" key="2">
    <source>
        <dbReference type="EMBL" id="PWY98821.1"/>
    </source>
</evidence>
<organism evidence="2 3">
    <name type="scientific">Testicularia cyperi</name>
    <dbReference type="NCBI Taxonomy" id="1882483"/>
    <lineage>
        <taxon>Eukaryota</taxon>
        <taxon>Fungi</taxon>
        <taxon>Dikarya</taxon>
        <taxon>Basidiomycota</taxon>
        <taxon>Ustilaginomycotina</taxon>
        <taxon>Ustilaginomycetes</taxon>
        <taxon>Ustilaginales</taxon>
        <taxon>Anthracoideaceae</taxon>
        <taxon>Testicularia</taxon>
    </lineage>
</organism>